<organism evidence="1 2">
    <name type="scientific">Nezara viridula</name>
    <name type="common">Southern green stink bug</name>
    <name type="synonym">Cimex viridulus</name>
    <dbReference type="NCBI Taxonomy" id="85310"/>
    <lineage>
        <taxon>Eukaryota</taxon>
        <taxon>Metazoa</taxon>
        <taxon>Ecdysozoa</taxon>
        <taxon>Arthropoda</taxon>
        <taxon>Hexapoda</taxon>
        <taxon>Insecta</taxon>
        <taxon>Pterygota</taxon>
        <taxon>Neoptera</taxon>
        <taxon>Paraneoptera</taxon>
        <taxon>Hemiptera</taxon>
        <taxon>Heteroptera</taxon>
        <taxon>Panheteroptera</taxon>
        <taxon>Pentatomomorpha</taxon>
        <taxon>Pentatomoidea</taxon>
        <taxon>Pentatomidae</taxon>
        <taxon>Pentatominae</taxon>
        <taxon>Nezara</taxon>
    </lineage>
</organism>
<dbReference type="Proteomes" id="UP001152798">
    <property type="component" value="Chromosome 3"/>
</dbReference>
<name>A0A9P0H4Y7_NEZVI</name>
<gene>
    <name evidence="1" type="ORF">NEZAVI_LOCUS5598</name>
</gene>
<protein>
    <submittedName>
        <fullName evidence="1">Uncharacterized protein</fullName>
    </submittedName>
</protein>
<dbReference type="AlphaFoldDB" id="A0A9P0H4Y7"/>
<proteinExistence type="predicted"/>
<sequence>MTAPNKPTPINVFNEHGGNPGVLGRCACVYLSAPHVHRYLEINNNAGFRCSSQGQVNSAVAAKEHSRVYLCLRLALRKPGSQPTRLSALVQTREDGMPQSTS</sequence>
<accession>A0A9P0H4Y7</accession>
<reference evidence="1" key="1">
    <citation type="submission" date="2022-01" db="EMBL/GenBank/DDBJ databases">
        <authorList>
            <person name="King R."/>
        </authorList>
    </citation>
    <scope>NUCLEOTIDE SEQUENCE</scope>
</reference>
<evidence type="ECO:0000313" key="1">
    <source>
        <dbReference type="EMBL" id="CAH1395297.1"/>
    </source>
</evidence>
<evidence type="ECO:0000313" key="2">
    <source>
        <dbReference type="Proteomes" id="UP001152798"/>
    </source>
</evidence>
<dbReference type="EMBL" id="OV725079">
    <property type="protein sequence ID" value="CAH1395297.1"/>
    <property type="molecule type" value="Genomic_DNA"/>
</dbReference>
<keyword evidence="2" id="KW-1185">Reference proteome</keyword>